<evidence type="ECO:0000313" key="2">
    <source>
        <dbReference type="EMBL" id="PFV35650.1"/>
    </source>
</evidence>
<dbReference type="Proteomes" id="UP000223366">
    <property type="component" value="Unassembled WGS sequence"/>
</dbReference>
<evidence type="ECO:0000256" key="1">
    <source>
        <dbReference type="SAM" id="MobiDB-lite"/>
    </source>
</evidence>
<reference evidence="2 3" key="1">
    <citation type="submission" date="2017-09" db="EMBL/GenBank/DDBJ databases">
        <title>Large-scale bioinformatics analysis of Bacillus genomes uncovers conserved roles of natural products in bacterial physiology.</title>
        <authorList>
            <consortium name="Agbiome Team Llc"/>
            <person name="Bleich R.M."/>
            <person name="Grubbs K.J."/>
            <person name="Santa Maria K.C."/>
            <person name="Allen S.E."/>
            <person name="Farag S."/>
            <person name="Shank E.A."/>
            <person name="Bowers A."/>
        </authorList>
    </citation>
    <scope>NUCLEOTIDE SEQUENCE [LARGE SCALE GENOMIC DNA]</scope>
    <source>
        <strain evidence="2 3">AFS060060</strain>
    </source>
</reference>
<proteinExistence type="predicted"/>
<dbReference type="RefSeq" id="WP_098685537.1">
    <property type="nucleotide sequence ID" value="NZ_NVDU01000003.1"/>
</dbReference>
<accession>A0A9X7BT95</accession>
<organism evidence="2 3">
    <name type="scientific">Bacillus thuringiensis</name>
    <dbReference type="NCBI Taxonomy" id="1428"/>
    <lineage>
        <taxon>Bacteria</taxon>
        <taxon>Bacillati</taxon>
        <taxon>Bacillota</taxon>
        <taxon>Bacilli</taxon>
        <taxon>Bacillales</taxon>
        <taxon>Bacillaceae</taxon>
        <taxon>Bacillus</taxon>
        <taxon>Bacillus cereus group</taxon>
    </lineage>
</organism>
<dbReference type="AlphaFoldDB" id="A0A9X7BT95"/>
<feature type="region of interest" description="Disordered" evidence="1">
    <location>
        <begin position="1"/>
        <end position="25"/>
    </location>
</feature>
<comment type="caution">
    <text evidence="2">The sequence shown here is derived from an EMBL/GenBank/DDBJ whole genome shotgun (WGS) entry which is preliminary data.</text>
</comment>
<dbReference type="EMBL" id="NVDU01000003">
    <property type="protein sequence ID" value="PFV35650.1"/>
    <property type="molecule type" value="Genomic_DNA"/>
</dbReference>
<evidence type="ECO:0000313" key="3">
    <source>
        <dbReference type="Proteomes" id="UP000223366"/>
    </source>
</evidence>
<sequence length="417" mass="48324">MRMPTSKSGNAKFRGPTSSHEYNENEDQKYAELIELYKQENEINIQLKEAHQTVLMENMSLHNYVKFLEDRIALIEKQLDTLGGSSYINKNFHKTAFVQDMKINYPKEFQDNQVTIPRSEIDLQYRFATIPAIHQISKTHIVDMNDKRIIPSELKVQVGRTGKKGKVVDNDILNAFNGDNLSFWRRTVTYDSPVDVPKNGEDVVVEIELPLHLVNNLHVNTIAIHPHPERGIQIKDIEMHYNDGWQTIQGFQQNEITSISSENHAPRKKWFFPSIPVQKIRITFVQRYSVNIDGKTVFTLGAQEIGVFLTTFETSGGMVLTPFNMEGVYNIESVEHVFLNRNAFSYPKNLDKQLDGNIYEYEVYVEDNDHTLRPLLNADWKNQIAERIWIKTHLHPDPYNGVNPCLHAVRLHYTKES</sequence>
<protein>
    <submittedName>
        <fullName evidence="2">Uncharacterized protein</fullName>
    </submittedName>
</protein>
<name>A0A9X7BT95_BACTU</name>
<gene>
    <name evidence="2" type="ORF">COK99_01125</name>
</gene>